<dbReference type="EMBL" id="JABJVM010000004">
    <property type="protein sequence ID" value="MBA3925781.1"/>
    <property type="molecule type" value="Genomic_DNA"/>
</dbReference>
<dbReference type="RefSeq" id="WP_181675999.1">
    <property type="nucleotide sequence ID" value="NZ_JABJVM010000004.1"/>
</dbReference>
<dbReference type="Pfam" id="PF14526">
    <property type="entry name" value="Cass2"/>
    <property type="match status" value="1"/>
</dbReference>
<evidence type="ECO:0000313" key="3">
    <source>
        <dbReference type="Proteomes" id="UP000548787"/>
    </source>
</evidence>
<dbReference type="SMART" id="SM00871">
    <property type="entry name" value="AraC_E_bind"/>
    <property type="match status" value="1"/>
</dbReference>
<protein>
    <recommendedName>
        <fullName evidence="1">AraC effector-binding domain-containing protein</fullName>
    </recommendedName>
</protein>
<dbReference type="InterPro" id="IPR029441">
    <property type="entry name" value="Cass2"/>
</dbReference>
<accession>A0A7W1T5A3</accession>
<dbReference type="InterPro" id="IPR010499">
    <property type="entry name" value="AraC_E-bd"/>
</dbReference>
<reference evidence="2 3" key="1">
    <citation type="submission" date="2020-08" db="EMBL/GenBank/DDBJ databases">
        <title>Listeria ohnekaius sp. nov. and Listeria portnoyii sp. nov. isolated from non-agricultural and natural environments.</title>
        <authorList>
            <person name="Weller D."/>
            <person name="Belias A.M."/>
            <person name="Liao J."/>
            <person name="Guo S."/>
            <person name="Orsi R.H."/>
            <person name="Wiedmann M."/>
        </authorList>
    </citation>
    <scope>NUCLEOTIDE SEQUENCE [LARGE SCALE GENOMIC DNA]</scope>
    <source>
        <strain evidence="2 3">FSL W9-0585</strain>
    </source>
</reference>
<feature type="domain" description="AraC effector-binding" evidence="1">
    <location>
        <begin position="4"/>
        <end position="165"/>
    </location>
</feature>
<name>A0A7W1T5A3_9LIST</name>
<proteinExistence type="predicted"/>
<sequence>MALSAARFEEHEGFTALAFVWKGTFEEAFHGEVHKTIKRIESWAESQESLKHDKTLLGMSVHNLEDGFTYYSAVKANWKPENIPDDMEWIEIPAHTYFVCDHVAGTDINETYKEVAERIAARDYRPYITVEYPVFDELPFKIEVYSSAIDVPRNEQGFHIMIPIVKHLG</sequence>
<evidence type="ECO:0000259" key="1">
    <source>
        <dbReference type="SMART" id="SM00871"/>
    </source>
</evidence>
<organism evidence="2 3">
    <name type="scientific">Listeria rustica</name>
    <dbReference type="NCBI Taxonomy" id="2713503"/>
    <lineage>
        <taxon>Bacteria</taxon>
        <taxon>Bacillati</taxon>
        <taxon>Bacillota</taxon>
        <taxon>Bacilli</taxon>
        <taxon>Bacillales</taxon>
        <taxon>Listeriaceae</taxon>
        <taxon>Listeria</taxon>
    </lineage>
</organism>
<dbReference type="InterPro" id="IPR011256">
    <property type="entry name" value="Reg_factor_effector_dom_sf"/>
</dbReference>
<comment type="caution">
    <text evidence="2">The sequence shown here is derived from an EMBL/GenBank/DDBJ whole genome shotgun (WGS) entry which is preliminary data.</text>
</comment>
<dbReference type="Gene3D" id="3.20.80.10">
    <property type="entry name" value="Regulatory factor, effector binding domain"/>
    <property type="match status" value="1"/>
</dbReference>
<dbReference type="Proteomes" id="UP000548787">
    <property type="component" value="Unassembled WGS sequence"/>
</dbReference>
<gene>
    <name evidence="2" type="ORF">HPK16_05470</name>
</gene>
<evidence type="ECO:0000313" key="2">
    <source>
        <dbReference type="EMBL" id="MBA3925781.1"/>
    </source>
</evidence>
<keyword evidence="3" id="KW-1185">Reference proteome</keyword>
<dbReference type="AlphaFoldDB" id="A0A7W1T5A3"/>
<dbReference type="SUPFAM" id="SSF55136">
    <property type="entry name" value="Probable bacterial effector-binding domain"/>
    <property type="match status" value="1"/>
</dbReference>